<name>A0A1F7X1V8_9BACT</name>
<sequence>MPQNFYNKITKFVFLSIASIHAIRMILGWQIIIGSWEVPFWVSVLILFFSSFFAHSVLK</sequence>
<reference evidence="2 3" key="1">
    <citation type="journal article" date="2016" name="Nat. Commun.">
        <title>Thousands of microbial genomes shed light on interconnected biogeochemical processes in an aquifer system.</title>
        <authorList>
            <person name="Anantharaman K."/>
            <person name="Brown C.T."/>
            <person name="Hug L.A."/>
            <person name="Sharon I."/>
            <person name="Castelle C.J."/>
            <person name="Probst A.J."/>
            <person name="Thomas B.C."/>
            <person name="Singh A."/>
            <person name="Wilkins M.J."/>
            <person name="Karaoz U."/>
            <person name="Brodie E.L."/>
            <person name="Williams K.H."/>
            <person name="Hubbard S.S."/>
            <person name="Banfield J.F."/>
        </authorList>
    </citation>
    <scope>NUCLEOTIDE SEQUENCE [LARGE SCALE GENOMIC DNA]</scope>
</reference>
<feature type="transmembrane region" description="Helical" evidence="1">
    <location>
        <begin position="12"/>
        <end position="32"/>
    </location>
</feature>
<evidence type="ECO:0000313" key="3">
    <source>
        <dbReference type="Proteomes" id="UP000179219"/>
    </source>
</evidence>
<keyword evidence="1" id="KW-0812">Transmembrane</keyword>
<evidence type="ECO:0000256" key="1">
    <source>
        <dbReference type="SAM" id="Phobius"/>
    </source>
</evidence>
<keyword evidence="1" id="KW-0472">Membrane</keyword>
<comment type="caution">
    <text evidence="2">The sequence shown here is derived from an EMBL/GenBank/DDBJ whole genome shotgun (WGS) entry which is preliminary data.</text>
</comment>
<feature type="transmembrane region" description="Helical" evidence="1">
    <location>
        <begin position="38"/>
        <end position="58"/>
    </location>
</feature>
<accession>A0A1F7X1V8</accession>
<dbReference type="Proteomes" id="UP000179219">
    <property type="component" value="Unassembled WGS sequence"/>
</dbReference>
<organism evidence="2 3">
    <name type="scientific">Candidatus Woesebacteria bacterium RBG_13_34_9</name>
    <dbReference type="NCBI Taxonomy" id="1802477"/>
    <lineage>
        <taxon>Bacteria</taxon>
        <taxon>Candidatus Woeseibacteriota</taxon>
    </lineage>
</organism>
<keyword evidence="1" id="KW-1133">Transmembrane helix</keyword>
<dbReference type="EMBL" id="MGFP01000053">
    <property type="protein sequence ID" value="OGM08358.1"/>
    <property type="molecule type" value="Genomic_DNA"/>
</dbReference>
<protein>
    <submittedName>
        <fullName evidence="2">Uncharacterized protein</fullName>
    </submittedName>
</protein>
<gene>
    <name evidence="2" type="ORF">A2159_02055</name>
</gene>
<dbReference type="AlphaFoldDB" id="A0A1F7X1V8"/>
<evidence type="ECO:0000313" key="2">
    <source>
        <dbReference type="EMBL" id="OGM08358.1"/>
    </source>
</evidence>
<proteinExistence type="predicted"/>